<feature type="coiled-coil region" evidence="1">
    <location>
        <begin position="112"/>
        <end position="139"/>
    </location>
</feature>
<comment type="caution">
    <text evidence="2">The sequence shown here is derived from an EMBL/GenBank/DDBJ whole genome shotgun (WGS) entry which is preliminary data.</text>
</comment>
<dbReference type="EMBL" id="BQNB010019179">
    <property type="protein sequence ID" value="GJT82568.1"/>
    <property type="molecule type" value="Genomic_DNA"/>
</dbReference>
<reference evidence="2" key="1">
    <citation type="journal article" date="2022" name="Int. J. Mol. Sci.">
        <title>Draft Genome of Tanacetum Coccineum: Genomic Comparison of Closely Related Tanacetum-Family Plants.</title>
        <authorList>
            <person name="Yamashiro T."/>
            <person name="Shiraishi A."/>
            <person name="Nakayama K."/>
            <person name="Satake H."/>
        </authorList>
    </citation>
    <scope>NUCLEOTIDE SEQUENCE</scope>
</reference>
<evidence type="ECO:0000313" key="3">
    <source>
        <dbReference type="Proteomes" id="UP001151760"/>
    </source>
</evidence>
<gene>
    <name evidence="2" type="ORF">Tco_1056910</name>
</gene>
<reference evidence="2" key="2">
    <citation type="submission" date="2022-01" db="EMBL/GenBank/DDBJ databases">
        <authorList>
            <person name="Yamashiro T."/>
            <person name="Shiraishi A."/>
            <person name="Satake H."/>
            <person name="Nakayama K."/>
        </authorList>
    </citation>
    <scope>NUCLEOTIDE SEQUENCE</scope>
</reference>
<organism evidence="2 3">
    <name type="scientific">Tanacetum coccineum</name>
    <dbReference type="NCBI Taxonomy" id="301880"/>
    <lineage>
        <taxon>Eukaryota</taxon>
        <taxon>Viridiplantae</taxon>
        <taxon>Streptophyta</taxon>
        <taxon>Embryophyta</taxon>
        <taxon>Tracheophyta</taxon>
        <taxon>Spermatophyta</taxon>
        <taxon>Magnoliopsida</taxon>
        <taxon>eudicotyledons</taxon>
        <taxon>Gunneridae</taxon>
        <taxon>Pentapetalae</taxon>
        <taxon>asterids</taxon>
        <taxon>campanulids</taxon>
        <taxon>Asterales</taxon>
        <taxon>Asteraceae</taxon>
        <taxon>Asteroideae</taxon>
        <taxon>Anthemideae</taxon>
        <taxon>Anthemidinae</taxon>
        <taxon>Tanacetum</taxon>
    </lineage>
</organism>
<proteinExistence type="predicted"/>
<evidence type="ECO:0000256" key="1">
    <source>
        <dbReference type="SAM" id="Coils"/>
    </source>
</evidence>
<name>A0ABQ5H612_9ASTR</name>
<evidence type="ECO:0000313" key="2">
    <source>
        <dbReference type="EMBL" id="GJT82568.1"/>
    </source>
</evidence>
<sequence length="174" mass="19920">MKSSPSTRLHSIPYSQYVIESQQAAVHNSNSSAQQDALILFVIEQLKTQVVNCTKINLENKSVNDTLTAELERYKEQVKVLKEGQNVDLKRKDNVSDSCAQSVEIGLLKQTLSKYLKENESLMQKVTLLKNDFQKEESRNIDREIALEKQIKELNNIVFKRNQSAQTVHMLTKP</sequence>
<accession>A0ABQ5H612</accession>
<dbReference type="Proteomes" id="UP001151760">
    <property type="component" value="Unassembled WGS sequence"/>
</dbReference>
<protein>
    <submittedName>
        <fullName evidence="2">Uncharacterized protein</fullName>
    </submittedName>
</protein>
<keyword evidence="1" id="KW-0175">Coiled coil</keyword>
<keyword evidence="3" id="KW-1185">Reference proteome</keyword>